<proteinExistence type="predicted"/>
<dbReference type="HOGENOM" id="CLU_2315455_0_0_4"/>
<dbReference type="AlphaFoldDB" id="A0A060NR22"/>
<reference evidence="1 2" key="1">
    <citation type="journal article" date="2014" name="Nat. Commun.">
        <title>Physiological and genomic features of highly alkaliphilic hydrogen-utilizing Betaproteobacteria from a continental serpentinizing site.</title>
        <authorList>
            <person name="Suzuki S."/>
            <person name="Kuenen J.G."/>
            <person name="Schipper K."/>
            <person name="van der Velde S."/>
            <person name="Ishii S."/>
            <person name="Wu A."/>
            <person name="Sorokin D.Y."/>
            <person name="Tenney A."/>
            <person name="Meng X.Y."/>
            <person name="Morrill P.L."/>
            <person name="Kamagata Y."/>
            <person name="Muyzer G."/>
            <person name="Nealson K.H."/>
        </authorList>
    </citation>
    <scope>NUCLEOTIDE SEQUENCE [LARGE SCALE GENOMIC DNA]</scope>
    <source>
        <strain evidence="1 2">B1</strain>
    </source>
</reference>
<organism evidence="1 2">
    <name type="scientific">Serpentinimonas maccroryi</name>
    <dbReference type="NCBI Taxonomy" id="1458426"/>
    <lineage>
        <taxon>Bacteria</taxon>
        <taxon>Pseudomonadati</taxon>
        <taxon>Pseudomonadota</taxon>
        <taxon>Betaproteobacteria</taxon>
        <taxon>Burkholderiales</taxon>
        <taxon>Comamonadaceae</taxon>
        <taxon>Serpentinimonas</taxon>
    </lineage>
</organism>
<evidence type="ECO:0000313" key="1">
    <source>
        <dbReference type="EMBL" id="BAO84222.1"/>
    </source>
</evidence>
<dbReference type="Proteomes" id="UP000066014">
    <property type="component" value="Chromosome"/>
</dbReference>
<dbReference type="KEGG" id="cbab:SMCB_1994"/>
<dbReference type="EMBL" id="AP014569">
    <property type="protein sequence ID" value="BAO84222.1"/>
    <property type="molecule type" value="Genomic_DNA"/>
</dbReference>
<gene>
    <name evidence="1" type="ORF">SMCB_1994</name>
</gene>
<accession>A0A060NR22</accession>
<protein>
    <submittedName>
        <fullName evidence="1">Uncharacterized protein</fullName>
    </submittedName>
</protein>
<dbReference type="STRING" id="1458426.SMCB_1994"/>
<sequence length="99" mass="10592">MSSPVLTGQIPPGGGERVEVQRGALSAPPFALNHYDLSADFRRAVDQRFLYGVDSTTTIPSPAAISWAFLLPDFATPRGSEQPVLVTRMGSDASRSESN</sequence>
<name>A0A060NR22_9BURK</name>
<evidence type="ECO:0000313" key="2">
    <source>
        <dbReference type="Proteomes" id="UP000066014"/>
    </source>
</evidence>
<keyword evidence="2" id="KW-1185">Reference proteome</keyword>